<evidence type="ECO:0000313" key="2">
    <source>
        <dbReference type="Proteomes" id="UP001055811"/>
    </source>
</evidence>
<evidence type="ECO:0000313" key="1">
    <source>
        <dbReference type="EMBL" id="KAI3767752.1"/>
    </source>
</evidence>
<reference evidence="1 2" key="2">
    <citation type="journal article" date="2022" name="Mol. Ecol. Resour.">
        <title>The genomes of chicory, endive, great burdock and yacon provide insights into Asteraceae paleo-polyploidization history and plant inulin production.</title>
        <authorList>
            <person name="Fan W."/>
            <person name="Wang S."/>
            <person name="Wang H."/>
            <person name="Wang A."/>
            <person name="Jiang F."/>
            <person name="Liu H."/>
            <person name="Zhao H."/>
            <person name="Xu D."/>
            <person name="Zhang Y."/>
        </authorList>
    </citation>
    <scope>NUCLEOTIDE SEQUENCE [LARGE SCALE GENOMIC DNA]</scope>
    <source>
        <strain evidence="2">cv. Punajuju</strain>
        <tissue evidence="1">Leaves</tissue>
    </source>
</reference>
<gene>
    <name evidence="1" type="ORF">L2E82_18135</name>
</gene>
<dbReference type="EMBL" id="CM042011">
    <property type="protein sequence ID" value="KAI3767752.1"/>
    <property type="molecule type" value="Genomic_DNA"/>
</dbReference>
<name>A0ACB9F9N8_CICIN</name>
<reference evidence="2" key="1">
    <citation type="journal article" date="2022" name="Mol. Ecol. Resour.">
        <title>The genomes of chicory, endive, great burdock and yacon provide insights into Asteraceae palaeo-polyploidization history and plant inulin production.</title>
        <authorList>
            <person name="Fan W."/>
            <person name="Wang S."/>
            <person name="Wang H."/>
            <person name="Wang A."/>
            <person name="Jiang F."/>
            <person name="Liu H."/>
            <person name="Zhao H."/>
            <person name="Xu D."/>
            <person name="Zhang Y."/>
        </authorList>
    </citation>
    <scope>NUCLEOTIDE SEQUENCE [LARGE SCALE GENOMIC DNA]</scope>
    <source>
        <strain evidence="2">cv. Punajuju</strain>
    </source>
</reference>
<proteinExistence type="predicted"/>
<sequence>MGPSAFCPPSPVDCLSSSTSSPSLELSQAAMRCLQGQVVRNPHGGDGPHHHHIEGLSSVSVLIFMTTSNFLAALKSYVREDDVAVIFKMAGGFCVLMFCLEWLV</sequence>
<protein>
    <submittedName>
        <fullName evidence="1">Uncharacterized protein</fullName>
    </submittedName>
</protein>
<organism evidence="1 2">
    <name type="scientific">Cichorium intybus</name>
    <name type="common">Chicory</name>
    <dbReference type="NCBI Taxonomy" id="13427"/>
    <lineage>
        <taxon>Eukaryota</taxon>
        <taxon>Viridiplantae</taxon>
        <taxon>Streptophyta</taxon>
        <taxon>Embryophyta</taxon>
        <taxon>Tracheophyta</taxon>
        <taxon>Spermatophyta</taxon>
        <taxon>Magnoliopsida</taxon>
        <taxon>eudicotyledons</taxon>
        <taxon>Gunneridae</taxon>
        <taxon>Pentapetalae</taxon>
        <taxon>asterids</taxon>
        <taxon>campanulids</taxon>
        <taxon>Asterales</taxon>
        <taxon>Asteraceae</taxon>
        <taxon>Cichorioideae</taxon>
        <taxon>Cichorieae</taxon>
        <taxon>Cichoriinae</taxon>
        <taxon>Cichorium</taxon>
    </lineage>
</organism>
<accession>A0ACB9F9N8</accession>
<dbReference type="Proteomes" id="UP001055811">
    <property type="component" value="Linkage Group LG03"/>
</dbReference>
<keyword evidence="2" id="KW-1185">Reference proteome</keyword>
<comment type="caution">
    <text evidence="1">The sequence shown here is derived from an EMBL/GenBank/DDBJ whole genome shotgun (WGS) entry which is preliminary data.</text>
</comment>